<evidence type="ECO:0000313" key="1">
    <source>
        <dbReference type="EMBL" id="VBB25600.1"/>
    </source>
</evidence>
<evidence type="ECO:0000313" key="2">
    <source>
        <dbReference type="Proteomes" id="UP000276991"/>
    </source>
</evidence>
<protein>
    <submittedName>
        <fullName evidence="1">Uncharacterized protein</fullName>
    </submittedName>
</protein>
<dbReference type="EMBL" id="UPTC01000025">
    <property type="protein sequence ID" value="VBB25600.1"/>
    <property type="molecule type" value="Genomic_DNA"/>
</dbReference>
<name>A0A498S749_ACAVI</name>
<gene>
    <name evidence="1" type="ORF">NAV_LOCUS430</name>
</gene>
<organism evidence="1 2">
    <name type="scientific">Acanthocheilonema viteae</name>
    <name type="common">Filarial nematode worm</name>
    <name type="synonym">Dipetalonema viteae</name>
    <dbReference type="NCBI Taxonomy" id="6277"/>
    <lineage>
        <taxon>Eukaryota</taxon>
        <taxon>Metazoa</taxon>
        <taxon>Ecdysozoa</taxon>
        <taxon>Nematoda</taxon>
        <taxon>Chromadorea</taxon>
        <taxon>Rhabditida</taxon>
        <taxon>Spirurina</taxon>
        <taxon>Spiruromorpha</taxon>
        <taxon>Filarioidea</taxon>
        <taxon>Onchocercidae</taxon>
        <taxon>Acanthocheilonema</taxon>
    </lineage>
</organism>
<proteinExistence type="predicted"/>
<dbReference type="Proteomes" id="UP000276991">
    <property type="component" value="Unassembled WGS sequence"/>
</dbReference>
<accession>A0A498S749</accession>
<sequence length="87" mass="9800">MRIRKINKSDPVGLSANNVRWPYSDHTESLGDGGIKNLQWTERNNIKTVQRMSDATCADSAPELPLVRRLEILRAVDSLESDAGEYE</sequence>
<keyword evidence="2" id="KW-1185">Reference proteome</keyword>
<dbReference type="AlphaFoldDB" id="A0A498S749"/>
<reference evidence="1 2" key="1">
    <citation type="submission" date="2018-08" db="EMBL/GenBank/DDBJ databases">
        <authorList>
            <person name="Laetsch R D."/>
            <person name="Stevens L."/>
            <person name="Kumar S."/>
            <person name="Blaxter L. M."/>
        </authorList>
    </citation>
    <scope>NUCLEOTIDE SEQUENCE [LARGE SCALE GENOMIC DNA]</scope>
</reference>